<protein>
    <submittedName>
        <fullName evidence="2">ABC transporter substrate-binding protein</fullName>
    </submittedName>
</protein>
<evidence type="ECO:0000313" key="2">
    <source>
        <dbReference type="EMBL" id="GLJ68693.1"/>
    </source>
</evidence>
<dbReference type="PANTHER" id="PTHR33371">
    <property type="entry name" value="INTERMEMBRANE PHOSPHOLIPID TRANSPORT SYSTEM BINDING PROTEIN MLAD-RELATED"/>
    <property type="match status" value="1"/>
</dbReference>
<dbReference type="NCBIfam" id="TIGR00996">
    <property type="entry name" value="Mtu_fam_mce"/>
    <property type="match status" value="1"/>
</dbReference>
<comment type="caution">
    <text evidence="2">The sequence shown here is derived from an EMBL/GenBank/DDBJ whole genome shotgun (WGS) entry which is preliminary data.</text>
</comment>
<gene>
    <name evidence="2" type="ORF">GCM10017579_27290</name>
</gene>
<reference evidence="2" key="2">
    <citation type="submission" date="2023-01" db="EMBL/GenBank/DDBJ databases">
        <authorList>
            <person name="Sun Q."/>
            <person name="Evtushenko L."/>
        </authorList>
    </citation>
    <scope>NUCLEOTIDE SEQUENCE</scope>
    <source>
        <strain evidence="2">VKM Ac-1246</strain>
    </source>
</reference>
<dbReference type="PANTHER" id="PTHR33371:SF16">
    <property type="entry name" value="MCE-FAMILY PROTEIN MCE3F"/>
    <property type="match status" value="1"/>
</dbReference>
<dbReference type="EMBL" id="BSEL01000005">
    <property type="protein sequence ID" value="GLJ68693.1"/>
    <property type="molecule type" value="Genomic_DNA"/>
</dbReference>
<keyword evidence="3" id="KW-1185">Reference proteome</keyword>
<dbReference type="Proteomes" id="UP001142292">
    <property type="component" value="Unassembled WGS sequence"/>
</dbReference>
<accession>A0ABQ5SYP0</accession>
<dbReference type="InterPro" id="IPR052336">
    <property type="entry name" value="MlaD_Phospholipid_Transporter"/>
</dbReference>
<reference evidence="2" key="1">
    <citation type="journal article" date="2014" name="Int. J. Syst. Evol. Microbiol.">
        <title>Complete genome of a new Firmicutes species belonging to the dominant human colonic microbiota ('Ruminococcus bicirculans') reveals two chromosomes and a selective capacity to utilize plant glucans.</title>
        <authorList>
            <consortium name="NISC Comparative Sequencing Program"/>
            <person name="Wegmann U."/>
            <person name="Louis P."/>
            <person name="Goesmann A."/>
            <person name="Henrissat B."/>
            <person name="Duncan S.H."/>
            <person name="Flint H.J."/>
        </authorList>
    </citation>
    <scope>NUCLEOTIDE SEQUENCE</scope>
    <source>
        <strain evidence="2">VKM Ac-1246</strain>
    </source>
</reference>
<evidence type="ECO:0000313" key="3">
    <source>
        <dbReference type="Proteomes" id="UP001142292"/>
    </source>
</evidence>
<feature type="domain" description="Mce/MlaD" evidence="1">
    <location>
        <begin position="39"/>
        <end position="114"/>
    </location>
</feature>
<evidence type="ECO:0000259" key="1">
    <source>
        <dbReference type="Pfam" id="PF02470"/>
    </source>
</evidence>
<name>A0ABQ5SYP0_9ACTN</name>
<organism evidence="2 3">
    <name type="scientific">Nocardioides luteus</name>
    <dbReference type="NCBI Taxonomy" id="1844"/>
    <lineage>
        <taxon>Bacteria</taxon>
        <taxon>Bacillati</taxon>
        <taxon>Actinomycetota</taxon>
        <taxon>Actinomycetes</taxon>
        <taxon>Propionibacteriales</taxon>
        <taxon>Nocardioidaceae</taxon>
        <taxon>Nocardioides</taxon>
    </lineage>
</organism>
<dbReference type="Pfam" id="PF02470">
    <property type="entry name" value="MlaD"/>
    <property type="match status" value="1"/>
</dbReference>
<proteinExistence type="predicted"/>
<dbReference type="InterPro" id="IPR005693">
    <property type="entry name" value="Mce"/>
</dbReference>
<dbReference type="RefSeq" id="WP_189118967.1">
    <property type="nucleotide sequence ID" value="NZ_BMRK01000009.1"/>
</dbReference>
<dbReference type="InterPro" id="IPR003399">
    <property type="entry name" value="Mce/MlaD"/>
</dbReference>
<sequence>MQRLTGGVRVKLGLFVALALVGTSYVGARYVGLDLLDEPYRVNVSLPEGGGLFVNSEVTYRGVPVGEVTSLEAEADGVRAVVEIAGDAPAIPEDVTIKVANRSAIGEQYLDLRGGALGDDRLSDGDRLSAGEEALPYNASEVIETGRDFVASVPEEALVTTIDESYLLTQGAGSDLRKLVDTSLSFQKEADRNFLVSASLIRNSDQVLATQEESATSIKAWSNDLALFSETLASSDADLRDLIGTAPGAAAEISLLVKDVGQPLGILMSNLVTPAQLFGSNAAALESTFVTVPEAVSIGWAVNTSKGPRLSLMPSFFNPPACVAGYEGTDLRPGTDVRKGKPFNTAAGCDRVARTKSTKTKTAEPRTVSVPSTLAGLMGER</sequence>